<evidence type="ECO:0000313" key="3">
    <source>
        <dbReference type="EMBL" id="SCO65607.1"/>
    </source>
</evidence>
<dbReference type="VEuPathDB" id="PlasmoDB:PVPAM_040020900"/>
<gene>
    <name evidence="4" type="ORF">PVC01_040013200</name>
    <name evidence="3" type="ORF">PVT01_040012600</name>
    <name evidence="2" type="ORF">PVW1_040016400</name>
</gene>
<feature type="region of interest" description="Disordered" evidence="1">
    <location>
        <begin position="1"/>
        <end position="37"/>
    </location>
</feature>
<dbReference type="EMBL" id="CAJZCX010000013">
    <property type="protein sequence ID" value="CAG9482465.1"/>
    <property type="molecule type" value="Genomic_DNA"/>
</dbReference>
<evidence type="ECO:0000256" key="1">
    <source>
        <dbReference type="SAM" id="MobiDB-lite"/>
    </source>
</evidence>
<organism evidence="4 6">
    <name type="scientific">Plasmodium vivax</name>
    <name type="common">malaria parasite P. vivax</name>
    <dbReference type="NCBI Taxonomy" id="5855"/>
    <lineage>
        <taxon>Eukaryota</taxon>
        <taxon>Sar</taxon>
        <taxon>Alveolata</taxon>
        <taxon>Apicomplexa</taxon>
        <taxon>Aconoidasida</taxon>
        <taxon>Haemosporida</taxon>
        <taxon>Plasmodiidae</taxon>
        <taxon>Plasmodium</taxon>
        <taxon>Plasmodium (Plasmodium)</taxon>
    </lineage>
</organism>
<evidence type="ECO:0000313" key="2">
    <source>
        <dbReference type="EMBL" id="CAG9482465.1"/>
    </source>
</evidence>
<dbReference type="Proteomes" id="UP000196402">
    <property type="component" value="Chromosome 4"/>
</dbReference>
<proteinExistence type="predicted"/>
<dbReference type="VEuPathDB" id="PlasmoDB:PVW1_040016400"/>
<evidence type="ECO:0000313" key="6">
    <source>
        <dbReference type="Proteomes" id="UP000305196"/>
    </source>
</evidence>
<dbReference type="EMBL" id="LT615259">
    <property type="protein sequence ID" value="SCO71043.1"/>
    <property type="molecule type" value="Genomic_DNA"/>
</dbReference>
<evidence type="ECO:0000313" key="4">
    <source>
        <dbReference type="EMBL" id="SCO71043.1"/>
    </source>
</evidence>
<accession>A0A1G4H837</accession>
<dbReference type="EMBL" id="LT615242">
    <property type="protein sequence ID" value="SCO65607.1"/>
    <property type="molecule type" value="Genomic_DNA"/>
</dbReference>
<dbReference type="Proteomes" id="UP000779233">
    <property type="component" value="Unassembled WGS sequence"/>
</dbReference>
<reference evidence="5 6" key="1">
    <citation type="submission" date="2016-07" db="EMBL/GenBank/DDBJ databases">
        <authorList>
            <consortium name="Pathogen Informatics"/>
        </authorList>
    </citation>
    <scope>NUCLEOTIDE SEQUENCE [LARGE SCALE GENOMIC DNA]</scope>
    <source>
        <strain evidence="2">PvW1</strain>
    </source>
</reference>
<evidence type="ECO:0000313" key="5">
    <source>
        <dbReference type="Proteomes" id="UP000196402"/>
    </source>
</evidence>
<dbReference type="AlphaFoldDB" id="A0A1G4H837"/>
<name>A0A1G4H837_PLAVI</name>
<protein>
    <submittedName>
        <fullName evidence="2">(malaria parasite P. vivax) hypothetical protein</fullName>
    </submittedName>
</protein>
<dbReference type="Proteomes" id="UP000305196">
    <property type="component" value="Chromosome 4"/>
</dbReference>
<sequence>MGFPPVRPNELIKKDTTVQSGNAGQKSAPDCGHTNGGVTIKQLDKLVKGVQSKKEEDHLWLDPLHVLGLQNG</sequence>